<gene>
    <name evidence="1" type="ORF">CR513_07116</name>
</gene>
<name>A0A371I0R8_MUCPR</name>
<protein>
    <recommendedName>
        <fullName evidence="3">Copia protein</fullName>
    </recommendedName>
</protein>
<evidence type="ECO:0000313" key="2">
    <source>
        <dbReference type="Proteomes" id="UP000257109"/>
    </source>
</evidence>
<reference evidence="1" key="1">
    <citation type="submission" date="2018-05" db="EMBL/GenBank/DDBJ databases">
        <title>Draft genome of Mucuna pruriens seed.</title>
        <authorList>
            <person name="Nnadi N.E."/>
            <person name="Vos R."/>
            <person name="Hasami M.H."/>
            <person name="Devisetty U.K."/>
            <person name="Aguiy J.C."/>
        </authorList>
    </citation>
    <scope>NUCLEOTIDE SEQUENCE [LARGE SCALE GENOMIC DNA]</scope>
    <source>
        <strain evidence="1">JCA_2017</strain>
    </source>
</reference>
<accession>A0A371I0R8</accession>
<dbReference type="OrthoDB" id="1645289at2759"/>
<evidence type="ECO:0000313" key="1">
    <source>
        <dbReference type="EMBL" id="RDY08632.1"/>
    </source>
</evidence>
<evidence type="ECO:0008006" key="3">
    <source>
        <dbReference type="Google" id="ProtNLM"/>
    </source>
</evidence>
<feature type="non-terminal residue" evidence="1">
    <location>
        <position position="1"/>
    </location>
</feature>
<dbReference type="Proteomes" id="UP000257109">
    <property type="component" value="Unassembled WGS sequence"/>
</dbReference>
<keyword evidence="2" id="KW-1185">Reference proteome</keyword>
<proteinExistence type="predicted"/>
<organism evidence="1 2">
    <name type="scientific">Mucuna pruriens</name>
    <name type="common">Velvet bean</name>
    <name type="synonym">Dolichos pruriens</name>
    <dbReference type="NCBI Taxonomy" id="157652"/>
    <lineage>
        <taxon>Eukaryota</taxon>
        <taxon>Viridiplantae</taxon>
        <taxon>Streptophyta</taxon>
        <taxon>Embryophyta</taxon>
        <taxon>Tracheophyta</taxon>
        <taxon>Spermatophyta</taxon>
        <taxon>Magnoliopsida</taxon>
        <taxon>eudicotyledons</taxon>
        <taxon>Gunneridae</taxon>
        <taxon>Pentapetalae</taxon>
        <taxon>rosids</taxon>
        <taxon>fabids</taxon>
        <taxon>Fabales</taxon>
        <taxon>Fabaceae</taxon>
        <taxon>Papilionoideae</taxon>
        <taxon>50 kb inversion clade</taxon>
        <taxon>NPAAA clade</taxon>
        <taxon>indigoferoid/millettioid clade</taxon>
        <taxon>Phaseoleae</taxon>
        <taxon>Mucuna</taxon>
    </lineage>
</organism>
<sequence length="85" mass="9777">MENCKPKDVLVVKGDKLSKDQCPKNDIERNFIDNVPYASVKTKEHILVYKKIDNLDVIGYSSSDFASYPDDENLLLDKRRSTKNI</sequence>
<dbReference type="EMBL" id="QJKJ01001240">
    <property type="protein sequence ID" value="RDY08632.1"/>
    <property type="molecule type" value="Genomic_DNA"/>
</dbReference>
<comment type="caution">
    <text evidence="1">The sequence shown here is derived from an EMBL/GenBank/DDBJ whole genome shotgun (WGS) entry which is preliminary data.</text>
</comment>
<dbReference type="AlphaFoldDB" id="A0A371I0R8"/>